<dbReference type="EMBL" id="LJYG01000090">
    <property type="protein sequence ID" value="KRQ09143.1"/>
    <property type="molecule type" value="Genomic_DNA"/>
</dbReference>
<dbReference type="RefSeq" id="WP_057750383.1">
    <property type="nucleotide sequence ID" value="NZ_LJYG01000090.1"/>
</dbReference>
<dbReference type="OrthoDB" id="192987at2"/>
<dbReference type="Proteomes" id="UP000051936">
    <property type="component" value="Unassembled WGS sequence"/>
</dbReference>
<sequence>MNRPRTKRLPIVLRRLSSRHNQILSALARYRYLDSKHIFALIGCENSNAKSALRRLFDAGLINRLSNNLFRRDRLKDPQVYEISAEGIAYLKSRELLPDRAIWVKSGSRGTPVHNLVVCLALASFEVAVTKAGLRFIPWEAILTRAPSATKQLKAPFRFPVTSGELIPDAICSVEYPNEYRMFFWEIDLSNHGEKEYATKARGYHELIFKGVYKRHLGVQQLMNVLTITTNTARRDTMANLAKDKPFLFKVVPEYGSYEAAPAPAQSILENWHRAIHPPVNLKEI</sequence>
<comment type="caution">
    <text evidence="1">The sequence shown here is derived from an EMBL/GenBank/DDBJ whole genome shotgun (WGS) entry which is preliminary data.</text>
</comment>
<dbReference type="Pfam" id="PF13814">
    <property type="entry name" value="Replic_Relax"/>
    <property type="match status" value="1"/>
</dbReference>
<dbReference type="STRING" id="989370.AOQ71_21165"/>
<protein>
    <submittedName>
        <fullName evidence="1">Uncharacterized protein</fullName>
    </submittedName>
</protein>
<organism evidence="1 2">
    <name type="scientific">Bradyrhizobium manausense</name>
    <dbReference type="NCBI Taxonomy" id="989370"/>
    <lineage>
        <taxon>Bacteria</taxon>
        <taxon>Pseudomonadati</taxon>
        <taxon>Pseudomonadota</taxon>
        <taxon>Alphaproteobacteria</taxon>
        <taxon>Hyphomicrobiales</taxon>
        <taxon>Nitrobacteraceae</taxon>
        <taxon>Bradyrhizobium</taxon>
    </lineage>
</organism>
<evidence type="ECO:0000313" key="1">
    <source>
        <dbReference type="EMBL" id="KRQ09143.1"/>
    </source>
</evidence>
<proteinExistence type="predicted"/>
<reference evidence="1 2" key="1">
    <citation type="submission" date="2015-09" db="EMBL/GenBank/DDBJ databases">
        <title>Draft Genome Sequence of Bradyrhizobium manausense Strain BR 3351T, a Novel Symbiotic Nitrogen-Fixing Alphaproteobacterium Isolated from Brazilian Amazon Rain Forest.</title>
        <authorList>
            <person name="De Araujo J.L."/>
            <person name="Zilli J.E."/>
        </authorList>
    </citation>
    <scope>NUCLEOTIDE SEQUENCE [LARGE SCALE GENOMIC DNA]</scope>
    <source>
        <strain evidence="1 2">BR3351</strain>
    </source>
</reference>
<dbReference type="InterPro" id="IPR036388">
    <property type="entry name" value="WH-like_DNA-bd_sf"/>
</dbReference>
<name>A0A0R3DGX6_9BRAD</name>
<dbReference type="Gene3D" id="1.10.10.10">
    <property type="entry name" value="Winged helix-like DNA-binding domain superfamily/Winged helix DNA-binding domain"/>
    <property type="match status" value="1"/>
</dbReference>
<gene>
    <name evidence="1" type="ORF">AOQ71_21165</name>
</gene>
<dbReference type="InterPro" id="IPR025855">
    <property type="entry name" value="Replic_Relax"/>
</dbReference>
<evidence type="ECO:0000313" key="2">
    <source>
        <dbReference type="Proteomes" id="UP000051936"/>
    </source>
</evidence>
<accession>A0A0R3DGX6</accession>
<keyword evidence="2" id="KW-1185">Reference proteome</keyword>
<dbReference type="AlphaFoldDB" id="A0A0R3DGX6"/>